<evidence type="ECO:0000256" key="1">
    <source>
        <dbReference type="SAM" id="MobiDB-lite"/>
    </source>
</evidence>
<accession>A0AAW2ICB4</accession>
<feature type="compositionally biased region" description="Polar residues" evidence="1">
    <location>
        <begin position="133"/>
        <end position="165"/>
    </location>
</feature>
<evidence type="ECO:0000313" key="2">
    <source>
        <dbReference type="EMBL" id="KAL0279854.1"/>
    </source>
</evidence>
<comment type="caution">
    <text evidence="2">The sequence shown here is derived from an EMBL/GenBank/DDBJ whole genome shotgun (WGS) entry which is preliminary data.</text>
</comment>
<protein>
    <submittedName>
        <fullName evidence="2">Uncharacterized protein</fullName>
    </submittedName>
</protein>
<proteinExistence type="predicted"/>
<gene>
    <name evidence="2" type="ORF">PYX00_001325</name>
</gene>
<reference evidence="2" key="1">
    <citation type="journal article" date="2024" name="Gigascience">
        <title>Chromosome-level genome of the poultry shaft louse Menopon gallinae provides insight into the host-switching and adaptive evolution of parasitic lice.</title>
        <authorList>
            <person name="Xu Y."/>
            <person name="Ma L."/>
            <person name="Liu S."/>
            <person name="Liang Y."/>
            <person name="Liu Q."/>
            <person name="He Z."/>
            <person name="Tian L."/>
            <person name="Duan Y."/>
            <person name="Cai W."/>
            <person name="Li H."/>
            <person name="Song F."/>
        </authorList>
    </citation>
    <scope>NUCLEOTIDE SEQUENCE</scope>
    <source>
        <strain evidence="2">Cailab_2023a</strain>
    </source>
</reference>
<sequence>MSQPWTNHINNAYFQYPGISSRAPNLGSHQTVSTVNNIGDVKTRAYVNPSFVKLPYPLPNPNNFTGSKKIHINPNFKRTNLNFFQSTNNAAQLRKESNYIHVNPNFNKFKICDTSNITSQYDHAPPSQKIGINPTQTNSQKGSADLSTNTNQCPPSSKPYPSNHNSTYFWSKYNTKSPQTTEQYESQQEILDNQKNIQIANNLAKLPKIKTRHKIVRTHSSSPISKEMNSKFKVKNKYKVVNIEKRIGNSSKTIKKINLTDLSKTNILSISRRENVKHGVQFIKLKTPSYKSNSIHRLTNLIKTKYKINRLTQRKKDMKLVSDGSTYRKKKFAQITDCYGKGYENRKLITKSVPAVKVCRVWKLGSSKNLFRVNRNSSWKNNVSIKDVKRKGKSYPNRALVNIGGIMYKSTVNKLTLASDKKQTSQTLKQVKPKVNSTVGKIGQVVYVRGEKFLLGDGGKTLIRQTNVSNAQDNCKSSIMRVDIGGVTFIEKGNNVLIQTNTHQARSLVHYAKQRSIAVLKNLQKEKQHAMHDLS</sequence>
<name>A0AAW2ICB4_9NEOP</name>
<dbReference type="EMBL" id="JARGDH010000001">
    <property type="protein sequence ID" value="KAL0279854.1"/>
    <property type="molecule type" value="Genomic_DNA"/>
</dbReference>
<dbReference type="AlphaFoldDB" id="A0AAW2ICB4"/>
<feature type="region of interest" description="Disordered" evidence="1">
    <location>
        <begin position="120"/>
        <end position="165"/>
    </location>
</feature>
<organism evidence="2">
    <name type="scientific">Menopon gallinae</name>
    <name type="common">poultry shaft louse</name>
    <dbReference type="NCBI Taxonomy" id="328185"/>
    <lineage>
        <taxon>Eukaryota</taxon>
        <taxon>Metazoa</taxon>
        <taxon>Ecdysozoa</taxon>
        <taxon>Arthropoda</taxon>
        <taxon>Hexapoda</taxon>
        <taxon>Insecta</taxon>
        <taxon>Pterygota</taxon>
        <taxon>Neoptera</taxon>
        <taxon>Paraneoptera</taxon>
        <taxon>Psocodea</taxon>
        <taxon>Troctomorpha</taxon>
        <taxon>Phthiraptera</taxon>
        <taxon>Amblycera</taxon>
        <taxon>Menoponidae</taxon>
        <taxon>Menopon</taxon>
    </lineage>
</organism>